<dbReference type="PANTHER" id="PTHR45586:SF1">
    <property type="entry name" value="LIPOPOLYSACCHARIDE ASSEMBLY PROTEIN B"/>
    <property type="match status" value="1"/>
</dbReference>
<evidence type="ECO:0000256" key="1">
    <source>
        <dbReference type="ARBA" id="ARBA00022737"/>
    </source>
</evidence>
<dbReference type="InterPro" id="IPR051012">
    <property type="entry name" value="CellSynth/LPSAsmb/PSIAsmb"/>
</dbReference>
<feature type="region of interest" description="Disordered" evidence="3">
    <location>
        <begin position="701"/>
        <end position="726"/>
    </location>
</feature>
<keyword evidence="2" id="KW-0802">TPR repeat</keyword>
<dbReference type="InterPro" id="IPR019734">
    <property type="entry name" value="TPR_rpt"/>
</dbReference>
<comment type="caution">
    <text evidence="5">The sequence shown here is derived from an EMBL/GenBank/DDBJ whole genome shotgun (WGS) entry which is preliminary data.</text>
</comment>
<evidence type="ECO:0000256" key="4">
    <source>
        <dbReference type="SAM" id="SignalP"/>
    </source>
</evidence>
<gene>
    <name evidence="5" type="ORF">ALO68_00585</name>
</gene>
<accession>A0A0P9RSJ5</accession>
<dbReference type="PATRIC" id="fig|251654.3.peg.764"/>
<organism evidence="5 6">
    <name type="scientific">Pseudomonas syringae pv. helianthi</name>
    <dbReference type="NCBI Taxonomy" id="251654"/>
    <lineage>
        <taxon>Bacteria</taxon>
        <taxon>Pseudomonadati</taxon>
        <taxon>Pseudomonadota</taxon>
        <taxon>Gammaproteobacteria</taxon>
        <taxon>Pseudomonadales</taxon>
        <taxon>Pseudomonadaceae</taxon>
        <taxon>Pseudomonas</taxon>
    </lineage>
</organism>
<dbReference type="AlphaFoldDB" id="A0A0P9RSJ5"/>
<name>A0A0P9RSJ5_9PSED</name>
<evidence type="ECO:0000313" key="6">
    <source>
        <dbReference type="Proteomes" id="UP000050557"/>
    </source>
</evidence>
<protein>
    <submittedName>
        <fullName evidence="5">Cellulose synthase operon protein C</fullName>
    </submittedName>
</protein>
<feature type="chain" id="PRO_5006167498" evidence="4">
    <location>
        <begin position="26"/>
        <end position="742"/>
    </location>
</feature>
<dbReference type="EMBL" id="LJQM01000026">
    <property type="protein sequence ID" value="KPX49282.1"/>
    <property type="molecule type" value="Genomic_DNA"/>
</dbReference>
<dbReference type="Pfam" id="PF13432">
    <property type="entry name" value="TPR_16"/>
    <property type="match status" value="1"/>
</dbReference>
<dbReference type="Proteomes" id="UP000050557">
    <property type="component" value="Unassembled WGS sequence"/>
</dbReference>
<dbReference type="InterPro" id="IPR011990">
    <property type="entry name" value="TPR-like_helical_dom_sf"/>
</dbReference>
<dbReference type="Pfam" id="PF14559">
    <property type="entry name" value="TPR_19"/>
    <property type="match status" value="2"/>
</dbReference>
<evidence type="ECO:0000313" key="5">
    <source>
        <dbReference type="EMBL" id="KPX49282.1"/>
    </source>
</evidence>
<feature type="compositionally biased region" description="Basic and acidic residues" evidence="3">
    <location>
        <begin position="701"/>
        <end position="713"/>
    </location>
</feature>
<evidence type="ECO:0000256" key="3">
    <source>
        <dbReference type="SAM" id="MobiDB-lite"/>
    </source>
</evidence>
<proteinExistence type="predicted"/>
<feature type="signal peptide" evidence="4">
    <location>
        <begin position="1"/>
        <end position="25"/>
    </location>
</feature>
<evidence type="ECO:0000256" key="2">
    <source>
        <dbReference type="ARBA" id="ARBA00022803"/>
    </source>
</evidence>
<dbReference type="SMART" id="SM00028">
    <property type="entry name" value="TPR"/>
    <property type="match status" value="6"/>
</dbReference>
<dbReference type="PANTHER" id="PTHR45586">
    <property type="entry name" value="TPR REPEAT-CONTAINING PROTEIN PA4667"/>
    <property type="match status" value="1"/>
</dbReference>
<keyword evidence="4" id="KW-0732">Signal</keyword>
<sequence>MPARRHTLVIGLVAAIAASVPHAQAATAEAQLIEQGQYWQARSNALRAAEVWQKVLQIEPNQIDALYGMGLIGVKQNKPQQAQAYLARLQALSPVPWQAVQLEQDIALGQPQNQALLDEARRLADAGERDKATGVFRQLFNGRLPEGTVGREYYTNLGFSSADWPEARKGFERLIRQNPDDSILSLFFAKHLARREDTRAEGIAALARLSTHPDIAGDADQSWRMALVWIGPPTPAQVPLFDAFLKVHPDDQEIRDQLNKGRQQHASGAGSGWQQDPLVARGLKALERNDHAAAEQAFAARLKIKADDADALGGLGVVRQQQNRLAEAEQLLTRANRQPGGARWKSALESVQLWTSLQQARDLQAKGQTGKAQELLAQVQRQNPNSVDVRLTQADLQAQTGQLDAAQAGYRQVLATQRGNPQAMRGLINVLAQSGQADGALRLLDTLSPADQAALGDSGRFKALRATQTARLAEQRGDLRAAQAALREAVKDDPDSVWTRFDLARLYLKTDEAPKARALIDELLKSRPNDIDALYTRALLSVEMGQWQDAQATFARIPVDQRTPDMKALADEVSMTVQINLAIGIARRGQRQEALALLDRLQPVASGSPERQLTLASAYIDAGEPERGREMARAAIAQAPAQSPDLLLQYASLLLAAGDDVQVNAILRNMQGQPMSVQTRKRFDDLLYRYRIRQADLLREAADPRRSAARRGDSPTGQTAVRDFSGPACGQYRAWRELAAVS</sequence>
<keyword evidence="1" id="KW-0677">Repeat</keyword>
<dbReference type="Gene3D" id="1.25.40.10">
    <property type="entry name" value="Tetratricopeptide repeat domain"/>
    <property type="match status" value="4"/>
</dbReference>
<dbReference type="SUPFAM" id="SSF48452">
    <property type="entry name" value="TPR-like"/>
    <property type="match status" value="3"/>
</dbReference>
<reference evidence="5 6" key="1">
    <citation type="submission" date="2015-09" db="EMBL/GenBank/DDBJ databases">
        <title>Genome announcement of multiple Pseudomonas syringae strains.</title>
        <authorList>
            <person name="Thakur S."/>
            <person name="Wang P.W."/>
            <person name="Gong Y."/>
            <person name="Weir B.S."/>
            <person name="Guttman D.S."/>
        </authorList>
    </citation>
    <scope>NUCLEOTIDE SEQUENCE [LARGE SCALE GENOMIC DNA]</scope>
    <source>
        <strain evidence="5 6">ICMP4531</strain>
    </source>
</reference>